<dbReference type="InterPro" id="IPR051172">
    <property type="entry name" value="Chlamydia_OmcB"/>
</dbReference>
<accession>A0A267MHW5</accession>
<evidence type="ECO:0000259" key="2">
    <source>
        <dbReference type="Pfam" id="PF24346"/>
    </source>
</evidence>
<organism evidence="3 4">
    <name type="scientific">Anaeromicrobium sediminis</name>
    <dbReference type="NCBI Taxonomy" id="1478221"/>
    <lineage>
        <taxon>Bacteria</taxon>
        <taxon>Bacillati</taxon>
        <taxon>Bacillota</taxon>
        <taxon>Clostridia</taxon>
        <taxon>Peptostreptococcales</taxon>
        <taxon>Thermotaleaceae</taxon>
        <taxon>Anaeromicrobium</taxon>
    </lineage>
</organism>
<reference evidence="3 4" key="1">
    <citation type="submission" date="2017-06" db="EMBL/GenBank/DDBJ databases">
        <title>Draft genome sequence of anaerobic fermentative bacterium Anaeromicrobium sediminis DY2726D isolated from West Pacific Ocean sediments.</title>
        <authorList>
            <person name="Zeng X."/>
        </authorList>
    </citation>
    <scope>NUCLEOTIDE SEQUENCE [LARGE SCALE GENOMIC DNA]</scope>
    <source>
        <strain evidence="3 4">DY2726D</strain>
    </source>
</reference>
<dbReference type="InterPro" id="IPR047589">
    <property type="entry name" value="DUF11_rpt"/>
</dbReference>
<dbReference type="InterPro" id="IPR055354">
    <property type="entry name" value="DUF7507"/>
</dbReference>
<name>A0A267MHW5_9FIRM</name>
<protein>
    <recommendedName>
        <fullName evidence="2">DUF7507 domain-containing protein</fullName>
    </recommendedName>
</protein>
<dbReference type="Pfam" id="PF24346">
    <property type="entry name" value="DUF7507"/>
    <property type="match status" value="5"/>
</dbReference>
<evidence type="ECO:0000256" key="1">
    <source>
        <dbReference type="SAM" id="MobiDB-lite"/>
    </source>
</evidence>
<dbReference type="OrthoDB" id="21834at2"/>
<dbReference type="EMBL" id="NIBG01000010">
    <property type="protein sequence ID" value="PAB59002.1"/>
    <property type="molecule type" value="Genomic_DNA"/>
</dbReference>
<evidence type="ECO:0000313" key="3">
    <source>
        <dbReference type="EMBL" id="PAB59002.1"/>
    </source>
</evidence>
<dbReference type="NCBIfam" id="TIGR01451">
    <property type="entry name" value="B_ant_repeat"/>
    <property type="match status" value="5"/>
</dbReference>
<dbReference type="AlphaFoldDB" id="A0A267MHW5"/>
<feature type="domain" description="DUF7507" evidence="2">
    <location>
        <begin position="275"/>
        <end position="363"/>
    </location>
</feature>
<feature type="domain" description="DUF7507" evidence="2">
    <location>
        <begin position="164"/>
        <end position="262"/>
    </location>
</feature>
<dbReference type="PANTHER" id="PTHR34819">
    <property type="entry name" value="LARGE CYSTEINE-RICH PERIPLASMIC PROTEIN OMCB"/>
    <property type="match status" value="1"/>
</dbReference>
<evidence type="ECO:0000313" key="4">
    <source>
        <dbReference type="Proteomes" id="UP000216024"/>
    </source>
</evidence>
<comment type="caution">
    <text evidence="3">The sequence shown here is derived from an EMBL/GenBank/DDBJ whole genome shotgun (WGS) entry which is preliminary data.</text>
</comment>
<feature type="domain" description="DUF7507" evidence="2">
    <location>
        <begin position="55"/>
        <end position="145"/>
    </location>
</feature>
<dbReference type="RefSeq" id="WP_095134068.1">
    <property type="nucleotide sequence ID" value="NZ_NIBG01000010.1"/>
</dbReference>
<feature type="region of interest" description="Disordered" evidence="1">
    <location>
        <begin position="614"/>
        <end position="642"/>
    </location>
</feature>
<dbReference type="Gene3D" id="2.60.40.10">
    <property type="entry name" value="Immunoglobulins"/>
    <property type="match status" value="4"/>
</dbReference>
<dbReference type="InterPro" id="IPR013783">
    <property type="entry name" value="Ig-like_fold"/>
</dbReference>
<proteinExistence type="predicted"/>
<keyword evidence="4" id="KW-1185">Reference proteome</keyword>
<feature type="domain" description="DUF7507" evidence="2">
    <location>
        <begin position="382"/>
        <end position="471"/>
    </location>
</feature>
<sequence>MKNFLKRTGVLFLIFALMFVGVFTSNNFKVFANDEETVSQFVYEEPEEPEPEDPNPSIELIKEVNASVAKPGETVTYTFIVRNTGNMDLIELELEDSMVQNELGTKAQIGDLGVGKEKTITADYTIPDYWSGKLTNTATVTGKDEFRDFDVKDEYTAELTVEVIKLTKTVNTSEVKPGETVTYTFVIKNLGQYEIWNVKLTDPMLQNEIDEKIGSQTNCSIEKQGQKTIEVQYKVPENTPTGKIPNTATVTGYYYEGDEVTAEDTAELTVLEIHPEIKLTKTVDPSEAKVEATVTYEFLVENIGDVPLDNVVVTDPMFGDNWCYSVGSLGLDGSDDFTQSYTIPTGTQAGTITNTATAKGSYGGRDAEATATTDLTIIEEHPAIELIKTVDPSEAEAGDKVTYNFVVKNIGDISLMDVVVTDPMFGADWEHPVGILGLGENKTYEFTHKYTIPAGTQDGQLPNTATAKGWYGESDTDVVADDDDAVLTIKVDNPPPPKKKRKPRIELTKDVTPNKAKAGAEVTYKFTVKNSGNVSLTDVVVTDPMFGENWSYEIDSLERYEKKEFTIPYTVPEDAKAGKIENTALVESLYKSRIITDTASAELIVYEEIIEPVPEPIPEPTPEPVPEPIPEPTPEPVPEPIPEPIPDLPFTGGLVEPELFGASIGGLLILYSILRRKK</sequence>
<dbReference type="Proteomes" id="UP000216024">
    <property type="component" value="Unassembled WGS sequence"/>
</dbReference>
<feature type="domain" description="DUF7507" evidence="2">
    <location>
        <begin position="502"/>
        <end position="589"/>
    </location>
</feature>
<gene>
    <name evidence="3" type="ORF">CCE28_12530</name>
</gene>